<feature type="transmembrane region" description="Helical" evidence="1">
    <location>
        <begin position="12"/>
        <end position="29"/>
    </location>
</feature>
<organism evidence="2 3">
    <name type="scientific">Peribacillus huizhouensis</name>
    <dbReference type="NCBI Taxonomy" id="1501239"/>
    <lineage>
        <taxon>Bacteria</taxon>
        <taxon>Bacillati</taxon>
        <taxon>Bacillota</taxon>
        <taxon>Bacilli</taxon>
        <taxon>Bacillales</taxon>
        <taxon>Bacillaceae</taxon>
        <taxon>Peribacillus</taxon>
    </lineage>
</organism>
<protein>
    <submittedName>
        <fullName evidence="2">Gas vesicle protein</fullName>
    </submittedName>
</protein>
<accession>A0ABR6CNK3</accession>
<keyword evidence="1" id="KW-0812">Transmembrane</keyword>
<dbReference type="RefSeq" id="WP_034300192.1">
    <property type="nucleotide sequence ID" value="NZ_JACJHX010000004.1"/>
</dbReference>
<evidence type="ECO:0000313" key="2">
    <source>
        <dbReference type="EMBL" id="MBA9026516.1"/>
    </source>
</evidence>
<comment type="caution">
    <text evidence="2">The sequence shown here is derived from an EMBL/GenBank/DDBJ whole genome shotgun (WGS) entry which is preliminary data.</text>
</comment>
<reference evidence="2 3" key="1">
    <citation type="submission" date="2020-08" db="EMBL/GenBank/DDBJ databases">
        <title>Genomic Encyclopedia of Type Strains, Phase IV (KMG-IV): sequencing the most valuable type-strain genomes for metagenomic binning, comparative biology and taxonomic classification.</title>
        <authorList>
            <person name="Goeker M."/>
        </authorList>
    </citation>
    <scope>NUCLEOTIDE SEQUENCE [LARGE SCALE GENOMIC DNA]</scope>
    <source>
        <strain evidence="2 3">DSM 105481</strain>
    </source>
</reference>
<dbReference type="EMBL" id="JACJHX010000004">
    <property type="protein sequence ID" value="MBA9026516.1"/>
    <property type="molecule type" value="Genomic_DNA"/>
</dbReference>
<name>A0ABR6CNK3_9BACI</name>
<proteinExistence type="predicted"/>
<dbReference type="Proteomes" id="UP000626697">
    <property type="component" value="Unassembled WGS sequence"/>
</dbReference>
<keyword evidence="1" id="KW-0472">Membrane</keyword>
<evidence type="ECO:0000313" key="3">
    <source>
        <dbReference type="Proteomes" id="UP000626697"/>
    </source>
</evidence>
<gene>
    <name evidence="2" type="ORF">HNP81_001801</name>
</gene>
<keyword evidence="1" id="KW-1133">Transmembrane helix</keyword>
<evidence type="ECO:0000256" key="1">
    <source>
        <dbReference type="SAM" id="Phobius"/>
    </source>
</evidence>
<sequence>MNEKHGLKKSIFLKSILVGAAAGAVISLFDKTTRTSVISSGKGCIREMKSFVKNPSSVFTQVRETTEQIRTTIEQITEDAVFISQKVEELKEIPPQLAQTVIETKEAITAEMTNNKNE</sequence>
<keyword evidence="3" id="KW-1185">Reference proteome</keyword>